<gene>
    <name evidence="2" type="ORF">PROFUN_15364</name>
</gene>
<feature type="compositionally biased region" description="Basic and acidic residues" evidence="1">
    <location>
        <begin position="281"/>
        <end position="293"/>
    </location>
</feature>
<evidence type="ECO:0000313" key="3">
    <source>
        <dbReference type="Proteomes" id="UP000241769"/>
    </source>
</evidence>
<keyword evidence="3" id="KW-1185">Reference proteome</keyword>
<feature type="compositionally biased region" description="Acidic residues" evidence="1">
    <location>
        <begin position="262"/>
        <end position="271"/>
    </location>
</feature>
<feature type="compositionally biased region" description="Basic and acidic residues" evidence="1">
    <location>
        <begin position="236"/>
        <end position="261"/>
    </location>
</feature>
<feature type="region of interest" description="Disordered" evidence="1">
    <location>
        <begin position="1"/>
        <end position="30"/>
    </location>
</feature>
<dbReference type="InParanoid" id="A0A2P6MW22"/>
<accession>A0A2P6MW22</accession>
<dbReference type="EMBL" id="MDYQ01000355">
    <property type="protein sequence ID" value="PRP75911.1"/>
    <property type="molecule type" value="Genomic_DNA"/>
</dbReference>
<reference evidence="2 3" key="1">
    <citation type="journal article" date="2018" name="Genome Biol. Evol.">
        <title>Multiple Roots of Fruiting Body Formation in Amoebozoa.</title>
        <authorList>
            <person name="Hillmann F."/>
            <person name="Forbes G."/>
            <person name="Novohradska S."/>
            <person name="Ferling I."/>
            <person name="Riege K."/>
            <person name="Groth M."/>
            <person name="Westermann M."/>
            <person name="Marz M."/>
            <person name="Spaller T."/>
            <person name="Winckler T."/>
            <person name="Schaap P."/>
            <person name="Glockner G."/>
        </authorList>
    </citation>
    <scope>NUCLEOTIDE SEQUENCE [LARGE SCALE GENOMIC DNA]</scope>
    <source>
        <strain evidence="2 3">Jena</strain>
    </source>
</reference>
<comment type="caution">
    <text evidence="2">The sequence shown here is derived from an EMBL/GenBank/DDBJ whole genome shotgun (WGS) entry which is preliminary data.</text>
</comment>
<organism evidence="2 3">
    <name type="scientific">Planoprotostelium fungivorum</name>
    <dbReference type="NCBI Taxonomy" id="1890364"/>
    <lineage>
        <taxon>Eukaryota</taxon>
        <taxon>Amoebozoa</taxon>
        <taxon>Evosea</taxon>
        <taxon>Variosea</taxon>
        <taxon>Cavosteliida</taxon>
        <taxon>Cavosteliaceae</taxon>
        <taxon>Planoprotostelium</taxon>
    </lineage>
</organism>
<dbReference type="AlphaFoldDB" id="A0A2P6MW22"/>
<protein>
    <submittedName>
        <fullName evidence="2">Uncharacterized protein</fullName>
    </submittedName>
</protein>
<proteinExistence type="predicted"/>
<name>A0A2P6MW22_9EUKA</name>
<evidence type="ECO:0000256" key="1">
    <source>
        <dbReference type="SAM" id="MobiDB-lite"/>
    </source>
</evidence>
<dbReference type="Proteomes" id="UP000241769">
    <property type="component" value="Unassembled WGS sequence"/>
</dbReference>
<sequence length="310" mass="35732">MTDHGPHIPGYNWTDKRLEGQPLPVDSSQGRSQIRERVLSKAKYDRNYEATVNESGWLRNLAKEQSKWRMYCLIGVGAPVYGLTTFFRNSSRWFTNNTSRMFYAAFSGIIVSNIVHDQIDRSSYLRLLNLPNSPLSDKCYRWLKEVSPEESAVRRPNDLNSIVSPNRYNIRIIPSSTIHRHTVTVLDQSQYHHLIVTSYLESLPNPILNPQTLHTPVPSVAQRRQNMKTEVEKAKERGKEAAQIVQEKKREKSRGLNKKDESFEEFIDLDDGGGASLDETEPFHVEEREEGGETVKTWNLAPTEENNRYK</sequence>
<evidence type="ECO:0000313" key="2">
    <source>
        <dbReference type="EMBL" id="PRP75911.1"/>
    </source>
</evidence>
<feature type="region of interest" description="Disordered" evidence="1">
    <location>
        <begin position="236"/>
        <end position="310"/>
    </location>
</feature>